<evidence type="ECO:0000313" key="3">
    <source>
        <dbReference type="Proteomes" id="UP001221142"/>
    </source>
</evidence>
<feature type="region of interest" description="Disordered" evidence="1">
    <location>
        <begin position="263"/>
        <end position="301"/>
    </location>
</feature>
<organism evidence="2 3">
    <name type="scientific">Roridomyces roridus</name>
    <dbReference type="NCBI Taxonomy" id="1738132"/>
    <lineage>
        <taxon>Eukaryota</taxon>
        <taxon>Fungi</taxon>
        <taxon>Dikarya</taxon>
        <taxon>Basidiomycota</taxon>
        <taxon>Agaricomycotina</taxon>
        <taxon>Agaricomycetes</taxon>
        <taxon>Agaricomycetidae</taxon>
        <taxon>Agaricales</taxon>
        <taxon>Marasmiineae</taxon>
        <taxon>Mycenaceae</taxon>
        <taxon>Roridomyces</taxon>
    </lineage>
</organism>
<gene>
    <name evidence="2" type="ORF">FB45DRAFT_1060036</name>
</gene>
<feature type="compositionally biased region" description="Acidic residues" evidence="1">
    <location>
        <begin position="263"/>
        <end position="289"/>
    </location>
</feature>
<proteinExistence type="predicted"/>
<feature type="compositionally biased region" description="Polar residues" evidence="1">
    <location>
        <begin position="163"/>
        <end position="178"/>
    </location>
</feature>
<dbReference type="Proteomes" id="UP001221142">
    <property type="component" value="Unassembled WGS sequence"/>
</dbReference>
<dbReference type="AlphaFoldDB" id="A0AAD7FMJ1"/>
<comment type="caution">
    <text evidence="2">The sequence shown here is derived from an EMBL/GenBank/DDBJ whole genome shotgun (WGS) entry which is preliminary data.</text>
</comment>
<keyword evidence="3" id="KW-1185">Reference proteome</keyword>
<feature type="region of interest" description="Disordered" evidence="1">
    <location>
        <begin position="162"/>
        <end position="229"/>
    </location>
</feature>
<sequence length="301" mass="33249">MDAYTAALKAQQALSKAQLAIERLSSAVGHDQRRGPDLEDPRAAQPALHEAQVANGDECAGCVKLEEQLSATRALARTRERDLLQQLQDVRNGRMATEESVVPQRRTYVEDLTPPPLKRQKFLPPNQAIGLPPVTPISAAQLEALAMGSSWPRPPVTGAPFSFTHTFPANPSPVASQIPTPLPTPSPTASSSKSKSKSKSISRDAVPMARPSNRKPTPKRLPSLIRAASEYRPKPSRNRIYAFGEKISEMLFEPDAYEFEVPGWDEERECWESEDEDDEEGESDEDENEEQVRTALTEVEV</sequence>
<accession>A0AAD7FMJ1</accession>
<evidence type="ECO:0000256" key="1">
    <source>
        <dbReference type="SAM" id="MobiDB-lite"/>
    </source>
</evidence>
<reference evidence="2" key="1">
    <citation type="submission" date="2023-03" db="EMBL/GenBank/DDBJ databases">
        <title>Massive genome expansion in bonnet fungi (Mycena s.s.) driven by repeated elements and novel gene families across ecological guilds.</title>
        <authorList>
            <consortium name="Lawrence Berkeley National Laboratory"/>
            <person name="Harder C.B."/>
            <person name="Miyauchi S."/>
            <person name="Viragh M."/>
            <person name="Kuo A."/>
            <person name="Thoen E."/>
            <person name="Andreopoulos B."/>
            <person name="Lu D."/>
            <person name="Skrede I."/>
            <person name="Drula E."/>
            <person name="Henrissat B."/>
            <person name="Morin E."/>
            <person name="Kohler A."/>
            <person name="Barry K."/>
            <person name="LaButti K."/>
            <person name="Morin E."/>
            <person name="Salamov A."/>
            <person name="Lipzen A."/>
            <person name="Mereny Z."/>
            <person name="Hegedus B."/>
            <person name="Baldrian P."/>
            <person name="Stursova M."/>
            <person name="Weitz H."/>
            <person name="Taylor A."/>
            <person name="Grigoriev I.V."/>
            <person name="Nagy L.G."/>
            <person name="Martin F."/>
            <person name="Kauserud H."/>
        </authorList>
    </citation>
    <scope>NUCLEOTIDE SEQUENCE</scope>
    <source>
        <strain evidence="2">9284</strain>
    </source>
</reference>
<dbReference type="EMBL" id="JARKIF010000011">
    <property type="protein sequence ID" value="KAJ7627292.1"/>
    <property type="molecule type" value="Genomic_DNA"/>
</dbReference>
<name>A0AAD7FMJ1_9AGAR</name>
<protein>
    <submittedName>
        <fullName evidence="2">Uncharacterized protein</fullName>
    </submittedName>
</protein>
<evidence type="ECO:0000313" key="2">
    <source>
        <dbReference type="EMBL" id="KAJ7627292.1"/>
    </source>
</evidence>